<reference evidence="3" key="1">
    <citation type="journal article" date="2019" name="Int. J. Syst. Evol. Microbiol.">
        <title>The Global Catalogue of Microorganisms (GCM) 10K type strain sequencing project: providing services to taxonomists for standard genome sequencing and annotation.</title>
        <authorList>
            <consortium name="The Broad Institute Genomics Platform"/>
            <consortium name="The Broad Institute Genome Sequencing Center for Infectious Disease"/>
            <person name="Wu L."/>
            <person name="Ma J."/>
        </authorList>
    </citation>
    <scope>NUCLEOTIDE SEQUENCE [LARGE SCALE GENOMIC DNA]</scope>
    <source>
        <strain evidence="3">JCM 31406</strain>
    </source>
</reference>
<evidence type="ECO:0000256" key="1">
    <source>
        <dbReference type="SAM" id="MobiDB-lite"/>
    </source>
</evidence>
<accession>A0ABQ2T0X3</accession>
<name>A0ABQ2T0X3_9DEIO</name>
<comment type="caution">
    <text evidence="2">The sequence shown here is derived from an EMBL/GenBank/DDBJ whole genome shotgun (WGS) entry which is preliminary data.</text>
</comment>
<proteinExistence type="predicted"/>
<keyword evidence="3" id="KW-1185">Reference proteome</keyword>
<protein>
    <submittedName>
        <fullName evidence="2">Uncharacterized protein</fullName>
    </submittedName>
</protein>
<dbReference type="Proteomes" id="UP000620633">
    <property type="component" value="Unassembled WGS sequence"/>
</dbReference>
<feature type="region of interest" description="Disordered" evidence="1">
    <location>
        <begin position="32"/>
        <end position="67"/>
    </location>
</feature>
<sequence length="67" mass="6987">MAQAQMRWLLSVLCVLGAFVYLGREPLALANPGAAAHAGHPGPSGSTELPEGHGAHWSAPRKLDGMK</sequence>
<gene>
    <name evidence="2" type="ORF">GCM10008961_39020</name>
</gene>
<feature type="compositionally biased region" description="Low complexity" evidence="1">
    <location>
        <begin position="32"/>
        <end position="46"/>
    </location>
</feature>
<evidence type="ECO:0000313" key="2">
    <source>
        <dbReference type="EMBL" id="GGS44411.1"/>
    </source>
</evidence>
<dbReference type="EMBL" id="BMQO01000045">
    <property type="protein sequence ID" value="GGS44411.1"/>
    <property type="molecule type" value="Genomic_DNA"/>
</dbReference>
<evidence type="ECO:0000313" key="3">
    <source>
        <dbReference type="Proteomes" id="UP000620633"/>
    </source>
</evidence>
<organism evidence="2 3">
    <name type="scientific">Deinococcus knuensis</name>
    <dbReference type="NCBI Taxonomy" id="1837380"/>
    <lineage>
        <taxon>Bacteria</taxon>
        <taxon>Thermotogati</taxon>
        <taxon>Deinococcota</taxon>
        <taxon>Deinococci</taxon>
        <taxon>Deinococcales</taxon>
        <taxon>Deinococcaceae</taxon>
        <taxon>Deinococcus</taxon>
    </lineage>
</organism>